<comment type="caution">
    <text evidence="1">The sequence shown here is derived from an EMBL/GenBank/DDBJ whole genome shotgun (WGS) entry which is preliminary data.</text>
</comment>
<accession>A0A0F9WDI3</accession>
<protein>
    <submittedName>
        <fullName evidence="1">Uncharacterized protein</fullName>
    </submittedName>
</protein>
<gene>
    <name evidence="1" type="ORF">LCGC14_0372940</name>
</gene>
<evidence type="ECO:0000313" key="1">
    <source>
        <dbReference type="EMBL" id="KKN76268.1"/>
    </source>
</evidence>
<sequence length="319" mass="36018">MKTLSSCQLMASYVIKNKIQHYHGVVEIDSKADLEILKKFQGKEGFFIKKFLISDKFNANRWRVTWDAILQDVKGFEGQPIVLTPDKDHPPVAIQNDYKVGEILKVEIDEMFHKVYQYSEITDPVAQQMILDEEIEFGSPTVVIYNEETRDEVELGDGRIETTLHRFIAAQDALVGNPAYGKETDNIPAVCTGDGPGCAMKLLSVSAAINDDNTNQLTIVPFVKKTVNSRYSSQDLAIIVGKIHNAPEADLDSCVERKIKILHDEHPDWDNDQIVAVAFSYCRESAMEAEFCTTDLDNLTNKENEFKLNLENLSNKLKN</sequence>
<organism evidence="1">
    <name type="scientific">marine sediment metagenome</name>
    <dbReference type="NCBI Taxonomy" id="412755"/>
    <lineage>
        <taxon>unclassified sequences</taxon>
        <taxon>metagenomes</taxon>
        <taxon>ecological metagenomes</taxon>
    </lineage>
</organism>
<reference evidence="1" key="1">
    <citation type="journal article" date="2015" name="Nature">
        <title>Complex archaea that bridge the gap between prokaryotes and eukaryotes.</title>
        <authorList>
            <person name="Spang A."/>
            <person name="Saw J.H."/>
            <person name="Jorgensen S.L."/>
            <person name="Zaremba-Niedzwiedzka K."/>
            <person name="Martijn J."/>
            <person name="Lind A.E."/>
            <person name="van Eijk R."/>
            <person name="Schleper C."/>
            <person name="Guy L."/>
            <person name="Ettema T.J."/>
        </authorList>
    </citation>
    <scope>NUCLEOTIDE SEQUENCE</scope>
</reference>
<dbReference type="EMBL" id="LAZR01000298">
    <property type="protein sequence ID" value="KKN76268.1"/>
    <property type="molecule type" value="Genomic_DNA"/>
</dbReference>
<name>A0A0F9WDI3_9ZZZZ</name>
<proteinExistence type="predicted"/>
<dbReference type="AlphaFoldDB" id="A0A0F9WDI3"/>